<proteinExistence type="predicted"/>
<dbReference type="OrthoDB" id="2300152at2"/>
<evidence type="ECO:0000313" key="2">
    <source>
        <dbReference type="Proteomes" id="UP000051461"/>
    </source>
</evidence>
<dbReference type="Proteomes" id="UP000051461">
    <property type="component" value="Unassembled WGS sequence"/>
</dbReference>
<evidence type="ECO:0000313" key="1">
    <source>
        <dbReference type="EMBL" id="KRK39982.1"/>
    </source>
</evidence>
<sequence length="67" mass="7705">MAKPRLVIEKQQPREARVSRLISIDAQNYQYLMDIKAETGQTVTAIINKFIEYGIENAEIEDHGKEV</sequence>
<dbReference type="RefSeq" id="WP_057903963.1">
    <property type="nucleotide sequence ID" value="NZ_AZDA01000026.1"/>
</dbReference>
<name>A0A0R1H0L2_9LACO</name>
<reference evidence="1 2" key="1">
    <citation type="journal article" date="2015" name="Genome Announc.">
        <title>Expanding the biotechnology potential of lactobacilli through comparative genomics of 213 strains and associated genera.</title>
        <authorList>
            <person name="Sun Z."/>
            <person name="Harris H.M."/>
            <person name="McCann A."/>
            <person name="Guo C."/>
            <person name="Argimon S."/>
            <person name="Zhang W."/>
            <person name="Yang X."/>
            <person name="Jeffery I.B."/>
            <person name="Cooney J.C."/>
            <person name="Kagawa T.F."/>
            <person name="Liu W."/>
            <person name="Song Y."/>
            <person name="Salvetti E."/>
            <person name="Wrobel A."/>
            <person name="Rasinkangas P."/>
            <person name="Parkhill J."/>
            <person name="Rea M.C."/>
            <person name="O'Sullivan O."/>
            <person name="Ritari J."/>
            <person name="Douillard F.P."/>
            <person name="Paul Ross R."/>
            <person name="Yang R."/>
            <person name="Briner A.E."/>
            <person name="Felis G.E."/>
            <person name="de Vos W.M."/>
            <person name="Barrangou R."/>
            <person name="Klaenhammer T.R."/>
            <person name="Caufield P.W."/>
            <person name="Cui Y."/>
            <person name="Zhang H."/>
            <person name="O'Toole P.W."/>
        </authorList>
    </citation>
    <scope>NUCLEOTIDE SEQUENCE [LARGE SCALE GENOMIC DNA]</scope>
    <source>
        <strain evidence="1 2">DSM 20003</strain>
    </source>
</reference>
<comment type="caution">
    <text evidence="1">The sequence shown here is derived from an EMBL/GenBank/DDBJ whole genome shotgun (WGS) entry which is preliminary data.</text>
</comment>
<protein>
    <submittedName>
        <fullName evidence="1">Uncharacterized protein</fullName>
    </submittedName>
</protein>
<dbReference type="AlphaFoldDB" id="A0A0R1H0L2"/>
<dbReference type="PATRIC" id="fig|1423726.3.peg.1843"/>
<dbReference type="EMBL" id="AZDA01000026">
    <property type="protein sequence ID" value="KRK39982.1"/>
    <property type="molecule type" value="Genomic_DNA"/>
</dbReference>
<accession>A0A0R1H0L2</accession>
<keyword evidence="2" id="KW-1185">Reference proteome</keyword>
<gene>
    <name evidence="1" type="ORF">FC07_GL001780</name>
</gene>
<organism evidence="1 2">
    <name type="scientific">Loigolactobacillus bifermentans DSM 20003</name>
    <dbReference type="NCBI Taxonomy" id="1423726"/>
    <lineage>
        <taxon>Bacteria</taxon>
        <taxon>Bacillati</taxon>
        <taxon>Bacillota</taxon>
        <taxon>Bacilli</taxon>
        <taxon>Lactobacillales</taxon>
        <taxon>Lactobacillaceae</taxon>
        <taxon>Loigolactobacillus</taxon>
    </lineage>
</organism>
<dbReference type="STRING" id="1423726.FC07_GL001780"/>